<dbReference type="FunFam" id="1.10.40.30:FF:000002">
    <property type="entry name" value="Fumarate hydratase class II"/>
    <property type="match status" value="1"/>
</dbReference>
<protein>
    <recommendedName>
        <fullName evidence="3 5">Aspartate ammonia-lyase</fullName>
        <ecNumber evidence="2 5">4.3.1.1</ecNumber>
    </recommendedName>
</protein>
<dbReference type="PRINTS" id="PR00145">
    <property type="entry name" value="ARGSUCLYASE"/>
</dbReference>
<dbReference type="InterPro" id="IPR018951">
    <property type="entry name" value="Fumarase_C_C"/>
</dbReference>
<reference evidence="8 9" key="1">
    <citation type="submission" date="2016-10" db="EMBL/GenBank/DDBJ databases">
        <authorList>
            <person name="de Groot N.N."/>
        </authorList>
    </citation>
    <scope>NUCLEOTIDE SEQUENCE [LARGE SCALE GENOMIC DNA]</scope>
    <source>
        <strain evidence="8 9">DSM 22012</strain>
    </source>
</reference>
<proteinExistence type="inferred from homology"/>
<evidence type="ECO:0000256" key="5">
    <source>
        <dbReference type="NCBIfam" id="TIGR00839"/>
    </source>
</evidence>
<evidence type="ECO:0000313" key="9">
    <source>
        <dbReference type="Proteomes" id="UP000236745"/>
    </source>
</evidence>
<evidence type="ECO:0000256" key="4">
    <source>
        <dbReference type="ARBA" id="ARBA00023239"/>
    </source>
</evidence>
<dbReference type="FunFam" id="1.20.200.10:FF:000001">
    <property type="entry name" value="Fumarate hydratase, mitochondrial"/>
    <property type="match status" value="1"/>
</dbReference>
<dbReference type="PANTHER" id="PTHR42696:SF2">
    <property type="entry name" value="ASPARTATE AMMONIA-LYASE"/>
    <property type="match status" value="1"/>
</dbReference>
<dbReference type="Gene3D" id="1.20.200.10">
    <property type="entry name" value="Fumarase/aspartase (Central domain)"/>
    <property type="match status" value="1"/>
</dbReference>
<evidence type="ECO:0000313" key="8">
    <source>
        <dbReference type="EMBL" id="SEF95835.1"/>
    </source>
</evidence>
<evidence type="ECO:0000259" key="7">
    <source>
        <dbReference type="Pfam" id="PF10415"/>
    </source>
</evidence>
<evidence type="ECO:0000256" key="1">
    <source>
        <dbReference type="ARBA" id="ARBA00005596"/>
    </source>
</evidence>
<dbReference type="InterPro" id="IPR008948">
    <property type="entry name" value="L-Aspartase-like"/>
</dbReference>
<dbReference type="NCBIfam" id="NF008909">
    <property type="entry name" value="PRK12273.1"/>
    <property type="match status" value="1"/>
</dbReference>
<dbReference type="Pfam" id="PF10415">
    <property type="entry name" value="FumaraseC_C"/>
    <property type="match status" value="1"/>
</dbReference>
<organism evidence="8 9">
    <name type="scientific">Marinobacterium lutimaris</name>
    <dbReference type="NCBI Taxonomy" id="568106"/>
    <lineage>
        <taxon>Bacteria</taxon>
        <taxon>Pseudomonadati</taxon>
        <taxon>Pseudomonadota</taxon>
        <taxon>Gammaproteobacteria</taxon>
        <taxon>Oceanospirillales</taxon>
        <taxon>Oceanospirillaceae</taxon>
        <taxon>Marinobacterium</taxon>
    </lineage>
</organism>
<keyword evidence="4 8" id="KW-0456">Lyase</keyword>
<dbReference type="EMBL" id="FNVQ01000001">
    <property type="protein sequence ID" value="SEF95835.1"/>
    <property type="molecule type" value="Genomic_DNA"/>
</dbReference>
<feature type="domain" description="Fumarate lyase N-terminal" evidence="6">
    <location>
        <begin position="152"/>
        <end position="483"/>
    </location>
</feature>
<dbReference type="GO" id="GO:0006531">
    <property type="term" value="P:aspartate metabolic process"/>
    <property type="evidence" value="ECO:0007669"/>
    <property type="project" value="InterPro"/>
</dbReference>
<dbReference type="CDD" id="cd01357">
    <property type="entry name" value="Aspartase"/>
    <property type="match status" value="1"/>
</dbReference>
<evidence type="ECO:0000259" key="6">
    <source>
        <dbReference type="Pfam" id="PF00206"/>
    </source>
</evidence>
<dbReference type="Proteomes" id="UP000236745">
    <property type="component" value="Unassembled WGS sequence"/>
</dbReference>
<dbReference type="Pfam" id="PF00206">
    <property type="entry name" value="Lyase_1"/>
    <property type="match status" value="1"/>
</dbReference>
<dbReference type="GO" id="GO:0005829">
    <property type="term" value="C:cytosol"/>
    <property type="evidence" value="ECO:0007669"/>
    <property type="project" value="TreeGrafter"/>
</dbReference>
<evidence type="ECO:0000256" key="3">
    <source>
        <dbReference type="ARBA" id="ARBA00016146"/>
    </source>
</evidence>
<dbReference type="AlphaFoldDB" id="A0A1H5W8Q4"/>
<dbReference type="NCBIfam" id="TIGR00839">
    <property type="entry name" value="aspA"/>
    <property type="match status" value="1"/>
</dbReference>
<sequence length="618" mass="67768">MNANNKKAIKTVLQCDSLPDTEFSSLLMFCRLTTLQQGGRFDLAAHPDQLVLLLDGECQYDLEGLTVDFTAPVACSALESLYGSVEARGTLIAKGPVQLLTIELARLRAWLAQAELNGTLMLPLMKLATSRSEAVAEAKRPDNLRREKDLLGEMDVPQQAYYGVQTLRAMQNFAITDIQLRHFPKLVIALAMVKKAAARANCKLGLLDDRRANAISEACDEIIAGKWHDHFMVDVIQGGAGTSTNMNANEVIANRALELMGYAKGDYHQLHPNNHVNLSQSTNDVYPTAIRLGILLSHDEYVKALSGLCYELKQKAVEFSDVVKMGRTQLQDAVPITLGQEFDAWYVTQKEDIEEAKDVLEYFREINLGATAIGTGINSDPEYSSLAIEELSQISGKELVRARNLIEATSDMGAFVTFSSVLKRNAVKLSKMCNDLRLLSSGPRAGLQEINLPPMQPGSSIMPGKVNPVIPEMVNQVAFQIIGNDITVTLAAEAGQLQLNVMEPVLAFNVLQSLRLQIRAINTLSAKCIRGITANRERCLDLVNNSIGIITALNPYIGYDNASRIAKQAVTNGESVRDLVLAEGLLSEAELNEVLSIDAMTAPRRMRKQAQTELLTNK</sequence>
<dbReference type="InterPro" id="IPR051546">
    <property type="entry name" value="Aspartate_Ammonia-Lyase"/>
</dbReference>
<keyword evidence="9" id="KW-1185">Reference proteome</keyword>
<dbReference type="FunFam" id="1.10.275.10:FF:000001">
    <property type="entry name" value="Fumarate hydratase, mitochondrial"/>
    <property type="match status" value="1"/>
</dbReference>
<dbReference type="Gene3D" id="1.10.275.10">
    <property type="entry name" value="Fumarase/aspartase (N-terminal domain)"/>
    <property type="match status" value="1"/>
</dbReference>
<dbReference type="InterPro" id="IPR022761">
    <property type="entry name" value="Fumarate_lyase_N"/>
</dbReference>
<dbReference type="InterPro" id="IPR000362">
    <property type="entry name" value="Fumarate_lyase_fam"/>
</dbReference>
<dbReference type="PRINTS" id="PR00149">
    <property type="entry name" value="FUMRATELYASE"/>
</dbReference>
<dbReference type="GO" id="GO:0008797">
    <property type="term" value="F:aspartate ammonia-lyase activity"/>
    <property type="evidence" value="ECO:0007669"/>
    <property type="project" value="UniProtKB-UniRule"/>
</dbReference>
<dbReference type="SUPFAM" id="SSF48557">
    <property type="entry name" value="L-aspartase-like"/>
    <property type="match status" value="1"/>
</dbReference>
<feature type="domain" description="Fumarase C C-terminal" evidence="7">
    <location>
        <begin position="549"/>
        <end position="601"/>
    </location>
</feature>
<dbReference type="PROSITE" id="PS00163">
    <property type="entry name" value="FUMARATE_LYASES"/>
    <property type="match status" value="1"/>
</dbReference>
<comment type="similarity">
    <text evidence="1">Belongs to the class-II fumarase/aspartase family. Aspartase subfamily.</text>
</comment>
<gene>
    <name evidence="8" type="ORF">SAMN05444390_101972</name>
</gene>
<accession>A0A1H5W8Q4</accession>
<dbReference type="InterPro" id="IPR004708">
    <property type="entry name" value="ApsA"/>
</dbReference>
<dbReference type="Gene3D" id="1.10.40.30">
    <property type="entry name" value="Fumarase/aspartase (C-terminal domain)"/>
    <property type="match status" value="1"/>
</dbReference>
<dbReference type="GO" id="GO:0006099">
    <property type="term" value="P:tricarboxylic acid cycle"/>
    <property type="evidence" value="ECO:0007669"/>
    <property type="project" value="InterPro"/>
</dbReference>
<dbReference type="InterPro" id="IPR020557">
    <property type="entry name" value="Fumarate_lyase_CS"/>
</dbReference>
<dbReference type="PANTHER" id="PTHR42696">
    <property type="entry name" value="ASPARTATE AMMONIA-LYASE"/>
    <property type="match status" value="1"/>
</dbReference>
<dbReference type="RefSeq" id="WP_104001916.1">
    <property type="nucleotide sequence ID" value="NZ_FNVQ01000001.1"/>
</dbReference>
<evidence type="ECO:0000256" key="2">
    <source>
        <dbReference type="ARBA" id="ARBA00012992"/>
    </source>
</evidence>
<dbReference type="EC" id="4.3.1.1" evidence="2 5"/>
<dbReference type="InterPro" id="IPR024083">
    <property type="entry name" value="Fumarase/histidase_N"/>
</dbReference>
<dbReference type="OrthoDB" id="9802809at2"/>
<name>A0A1H5W8Q4_9GAMM</name>